<feature type="domain" description="Lon N-terminal" evidence="1">
    <location>
        <begin position="4"/>
        <end position="183"/>
    </location>
</feature>
<comment type="caution">
    <text evidence="2">The sequence shown here is derived from an EMBL/GenBank/DDBJ whole genome shotgun (WGS) entry which is preliminary data.</text>
</comment>
<organism evidence="2 3">
    <name type="scientific">Taibaiella chishuiensis</name>
    <dbReference type="NCBI Taxonomy" id="1434707"/>
    <lineage>
        <taxon>Bacteria</taxon>
        <taxon>Pseudomonadati</taxon>
        <taxon>Bacteroidota</taxon>
        <taxon>Chitinophagia</taxon>
        <taxon>Chitinophagales</taxon>
        <taxon>Chitinophagaceae</taxon>
        <taxon>Taibaiella</taxon>
    </lineage>
</organism>
<dbReference type="OrthoDB" id="25394at2"/>
<accession>A0A2P8D5S4</accession>
<sequence>MTNFIPIFPLDIIVYPDQSLKLHIFEPRYKQLINECLEEQKTFGIPSLQQGKISEYGTLVEVTELLKRNEDGSMDIKVKGIQVFRILEVIPSLPDKHYAGAIVNYPDNDKMKVHPDLSRMIVKEVIRLYQFLNIEDGVPAGLTEWTSYDIAHKVGLAREQEYELLCIFNEVQRMEYLRRHFNTIMSAMDDMELLKSRISLN</sequence>
<reference evidence="2 3" key="1">
    <citation type="submission" date="2018-03" db="EMBL/GenBank/DDBJ databases">
        <title>Genomic Encyclopedia of Type Strains, Phase III (KMG-III): the genomes of soil and plant-associated and newly described type strains.</title>
        <authorList>
            <person name="Whitman W."/>
        </authorList>
    </citation>
    <scope>NUCLEOTIDE SEQUENCE [LARGE SCALE GENOMIC DNA]</scope>
    <source>
        <strain evidence="2 3">CGMCC 1.12700</strain>
    </source>
</reference>
<dbReference type="SMART" id="SM00464">
    <property type="entry name" value="LON"/>
    <property type="match status" value="1"/>
</dbReference>
<dbReference type="PANTHER" id="PTHR46732:SF8">
    <property type="entry name" value="ATP-DEPENDENT PROTEASE LA (LON) DOMAIN PROTEIN"/>
    <property type="match status" value="1"/>
</dbReference>
<dbReference type="RefSeq" id="WP_106522740.1">
    <property type="nucleotide sequence ID" value="NZ_PYGD01000003.1"/>
</dbReference>
<protein>
    <recommendedName>
        <fullName evidence="1">Lon N-terminal domain-containing protein</fullName>
    </recommendedName>
</protein>
<gene>
    <name evidence="2" type="ORF">B0I18_103129</name>
</gene>
<proteinExistence type="predicted"/>
<evidence type="ECO:0000313" key="3">
    <source>
        <dbReference type="Proteomes" id="UP000240572"/>
    </source>
</evidence>
<dbReference type="InterPro" id="IPR015947">
    <property type="entry name" value="PUA-like_sf"/>
</dbReference>
<dbReference type="InterPro" id="IPR046336">
    <property type="entry name" value="Lon_prtase_N_sf"/>
</dbReference>
<name>A0A2P8D5S4_9BACT</name>
<keyword evidence="3" id="KW-1185">Reference proteome</keyword>
<dbReference type="Gene3D" id="2.30.130.40">
    <property type="entry name" value="LON domain-like"/>
    <property type="match status" value="1"/>
</dbReference>
<dbReference type="EMBL" id="PYGD01000003">
    <property type="protein sequence ID" value="PSK92552.1"/>
    <property type="molecule type" value="Genomic_DNA"/>
</dbReference>
<dbReference type="Proteomes" id="UP000240572">
    <property type="component" value="Unassembled WGS sequence"/>
</dbReference>
<evidence type="ECO:0000259" key="1">
    <source>
        <dbReference type="SMART" id="SM00464"/>
    </source>
</evidence>
<dbReference type="AlphaFoldDB" id="A0A2P8D5S4"/>
<dbReference type="InterPro" id="IPR003111">
    <property type="entry name" value="Lon_prtase_N"/>
</dbReference>
<dbReference type="PANTHER" id="PTHR46732">
    <property type="entry name" value="ATP-DEPENDENT PROTEASE LA (LON) DOMAIN PROTEIN"/>
    <property type="match status" value="1"/>
</dbReference>
<evidence type="ECO:0000313" key="2">
    <source>
        <dbReference type="EMBL" id="PSK92552.1"/>
    </source>
</evidence>
<dbReference type="Pfam" id="PF02190">
    <property type="entry name" value="LON_substr_bdg"/>
    <property type="match status" value="1"/>
</dbReference>
<dbReference type="SUPFAM" id="SSF88697">
    <property type="entry name" value="PUA domain-like"/>
    <property type="match status" value="1"/>
</dbReference>